<feature type="transmembrane region" description="Helical" evidence="1">
    <location>
        <begin position="233"/>
        <end position="256"/>
    </location>
</feature>
<dbReference type="Proteomes" id="UP000220106">
    <property type="component" value="Unassembled WGS sequence"/>
</dbReference>
<accession>A0AAX0RX96</accession>
<organism evidence="2 3">
    <name type="scientific">Peribacillus butanolivorans</name>
    <dbReference type="NCBI Taxonomy" id="421767"/>
    <lineage>
        <taxon>Bacteria</taxon>
        <taxon>Bacillati</taxon>
        <taxon>Bacillota</taxon>
        <taxon>Bacilli</taxon>
        <taxon>Bacillales</taxon>
        <taxon>Bacillaceae</taxon>
        <taxon>Peribacillus</taxon>
    </lineage>
</organism>
<evidence type="ECO:0000313" key="3">
    <source>
        <dbReference type="Proteomes" id="UP000220106"/>
    </source>
</evidence>
<name>A0AAX0RX96_9BACI</name>
<dbReference type="RefSeq" id="WP_098177854.1">
    <property type="nucleotide sequence ID" value="NZ_JBHJQV010000022.1"/>
</dbReference>
<comment type="caution">
    <text evidence="2">The sequence shown here is derived from an EMBL/GenBank/DDBJ whole genome shotgun (WGS) entry which is preliminary data.</text>
</comment>
<evidence type="ECO:0008006" key="4">
    <source>
        <dbReference type="Google" id="ProtNLM"/>
    </source>
</evidence>
<feature type="transmembrane region" description="Helical" evidence="1">
    <location>
        <begin position="20"/>
        <end position="39"/>
    </location>
</feature>
<evidence type="ECO:0000313" key="2">
    <source>
        <dbReference type="EMBL" id="PEJ25973.1"/>
    </source>
</evidence>
<gene>
    <name evidence="2" type="ORF">CN689_25335</name>
</gene>
<feature type="transmembrane region" description="Helical" evidence="1">
    <location>
        <begin position="142"/>
        <end position="162"/>
    </location>
</feature>
<reference evidence="2 3" key="1">
    <citation type="submission" date="2017-09" db="EMBL/GenBank/DDBJ databases">
        <title>Large-scale bioinformatics analysis of Bacillus genomes uncovers conserved roles of natural products in bacterial physiology.</title>
        <authorList>
            <consortium name="Agbiome Team Llc"/>
            <person name="Bleich R.M."/>
            <person name="Kirk G.J."/>
            <person name="Santa Maria K.C."/>
            <person name="Allen S.E."/>
            <person name="Farag S."/>
            <person name="Shank E.A."/>
            <person name="Bowers A."/>
        </authorList>
    </citation>
    <scope>NUCLEOTIDE SEQUENCE [LARGE SCALE GENOMIC DNA]</scope>
    <source>
        <strain evidence="2 3">AFS003229</strain>
    </source>
</reference>
<feature type="transmembrane region" description="Helical" evidence="1">
    <location>
        <begin position="45"/>
        <end position="69"/>
    </location>
</feature>
<feature type="transmembrane region" description="Helical" evidence="1">
    <location>
        <begin position="97"/>
        <end position="122"/>
    </location>
</feature>
<protein>
    <recommendedName>
        <fullName evidence="4">ABC transporter permease</fullName>
    </recommendedName>
</protein>
<proteinExistence type="predicted"/>
<feature type="transmembrane region" description="Helical" evidence="1">
    <location>
        <begin position="174"/>
        <end position="193"/>
    </location>
</feature>
<keyword evidence="1" id="KW-0472">Membrane</keyword>
<evidence type="ECO:0000256" key="1">
    <source>
        <dbReference type="SAM" id="Phobius"/>
    </source>
</evidence>
<dbReference type="AlphaFoldDB" id="A0AAX0RX96"/>
<dbReference type="EMBL" id="NUEQ01000112">
    <property type="protein sequence ID" value="PEJ25973.1"/>
    <property type="molecule type" value="Genomic_DNA"/>
</dbReference>
<keyword evidence="1" id="KW-1133">Transmembrane helix</keyword>
<keyword evidence="1" id="KW-0812">Transmembrane</keyword>
<sequence length="262" mass="29530">MNSFKGLMKKEWLIGKNALLWLLVVQGGLVFISFLASRYFEVAGLFYMCTWLIMSMQPLIMVSLIFGCLNSDGKTQLWIYNPQSSAILLGSKLLTSVLFQMVSIIFSSCLIFVASTIPVSYFQADFQVENKLGIMGLLKIDAFMLTVSMLIAVFLLFLWVVYHALARVHSIKHLRWLFVSVLCLGMIILRNAIVNTAFYQKLDEIWLIPAMSGSSMNMSEFKLELYLEGGGNISLLTSGLDVIGFVLLFLAACWLLDRKIEV</sequence>